<gene>
    <name evidence="2" type="ORF">SAMEA104719789_00938</name>
</gene>
<accession>A0A383TZ71</accession>
<proteinExistence type="predicted"/>
<evidence type="ECO:0000313" key="2">
    <source>
        <dbReference type="EMBL" id="SZD72489.1"/>
    </source>
</evidence>
<dbReference type="AlphaFoldDB" id="A0A383TZ71"/>
<keyword evidence="1" id="KW-0175">Coiled coil</keyword>
<evidence type="ECO:0000313" key="3">
    <source>
        <dbReference type="Proteomes" id="UP000262142"/>
    </source>
</evidence>
<dbReference type="InterPro" id="IPR024623">
    <property type="entry name" value="YtxH"/>
</dbReference>
<name>A0A383TZ71_9FLAO</name>
<organism evidence="2 3">
    <name type="scientific">Candidatus Ornithobacterium hominis</name>
    <dbReference type="NCBI Taxonomy" id="2497989"/>
    <lineage>
        <taxon>Bacteria</taxon>
        <taxon>Pseudomonadati</taxon>
        <taxon>Bacteroidota</taxon>
        <taxon>Flavobacteriia</taxon>
        <taxon>Flavobacteriales</taxon>
        <taxon>Weeksellaceae</taxon>
        <taxon>Ornithobacterium</taxon>
    </lineage>
</organism>
<dbReference type="Proteomes" id="UP000262142">
    <property type="component" value="Unassembled WGS sequence"/>
</dbReference>
<sequence>MKKSNETGAIIGSLLIGALAGAVAALLLAPQSGKETRNILMDELDHLKDEFDSYANDFSDKAQKIKADLQKKIKRTEAELSDIAHEYGI</sequence>
<dbReference type="PANTHER" id="PTHR35792:SF1">
    <property type="entry name" value="SLL0268 PROTEIN"/>
    <property type="match status" value="1"/>
</dbReference>
<evidence type="ECO:0000256" key="1">
    <source>
        <dbReference type="SAM" id="Coils"/>
    </source>
</evidence>
<feature type="coiled-coil region" evidence="1">
    <location>
        <begin position="37"/>
        <end position="86"/>
    </location>
</feature>
<dbReference type="PANTHER" id="PTHR35792">
    <property type="entry name" value="GENERAL STRESS PROTEIN"/>
    <property type="match status" value="1"/>
</dbReference>
<protein>
    <submittedName>
        <fullName evidence="2">Gas vesicle protein</fullName>
    </submittedName>
</protein>
<dbReference type="Pfam" id="PF12732">
    <property type="entry name" value="YtxH"/>
    <property type="match status" value="1"/>
</dbReference>
<dbReference type="RefSeq" id="WP_119059321.1">
    <property type="nucleotide sequence ID" value="NZ_UNSC01000003.1"/>
</dbReference>
<dbReference type="EMBL" id="UNSC01000003">
    <property type="protein sequence ID" value="SZD72489.1"/>
    <property type="molecule type" value="Genomic_DNA"/>
</dbReference>
<dbReference type="InterPro" id="IPR052928">
    <property type="entry name" value="Desiccation-related_membrane"/>
</dbReference>
<reference evidence="2 3" key="1">
    <citation type="submission" date="2018-09" db="EMBL/GenBank/DDBJ databases">
        <authorList>
            <consortium name="Pathogen Informatics"/>
        </authorList>
    </citation>
    <scope>NUCLEOTIDE SEQUENCE [LARGE SCALE GENOMIC DNA]</scope>
    <source>
        <strain evidence="2 3">OH-22767</strain>
    </source>
</reference>
<keyword evidence="3" id="KW-1185">Reference proteome</keyword>